<dbReference type="CTD" id="552961"/>
<dbReference type="SUPFAM" id="SSF48464">
    <property type="entry name" value="ENTH/VHS domain"/>
    <property type="match status" value="1"/>
</dbReference>
<dbReference type="Gene3D" id="3.30.70.330">
    <property type="match status" value="1"/>
</dbReference>
<feature type="compositionally biased region" description="Low complexity" evidence="3">
    <location>
        <begin position="514"/>
        <end position="529"/>
    </location>
</feature>
<feature type="domain" description="CID" evidence="5">
    <location>
        <begin position="1"/>
        <end position="139"/>
    </location>
</feature>
<evidence type="ECO:0008006" key="8">
    <source>
        <dbReference type="Google" id="ProtNLM"/>
    </source>
</evidence>
<feature type="compositionally biased region" description="Polar residues" evidence="3">
    <location>
        <begin position="468"/>
        <end position="487"/>
    </location>
</feature>
<evidence type="ECO:0000256" key="3">
    <source>
        <dbReference type="SAM" id="MobiDB-lite"/>
    </source>
</evidence>
<dbReference type="STRING" id="42514.ENSPNAP00000009731"/>
<dbReference type="PANTHER" id="PTHR23140">
    <property type="entry name" value="RNA PROCESSING PROTEIN LD23810P"/>
    <property type="match status" value="1"/>
</dbReference>
<accession>A0A3B4CFT3</accession>
<dbReference type="GO" id="GO:1990269">
    <property type="term" value="F:RNA polymerase II C-terminal domain phosphoserine binding"/>
    <property type="evidence" value="ECO:0007669"/>
    <property type="project" value="TreeGrafter"/>
</dbReference>
<dbReference type="GO" id="GO:2000805">
    <property type="term" value="P:negative regulation of termination of RNA polymerase II transcription, poly(A)-coupled"/>
    <property type="evidence" value="ECO:0007669"/>
    <property type="project" value="TreeGrafter"/>
</dbReference>
<feature type="region of interest" description="Disordered" evidence="3">
    <location>
        <begin position="912"/>
        <end position="953"/>
    </location>
</feature>
<dbReference type="InterPro" id="IPR000504">
    <property type="entry name" value="RRM_dom"/>
</dbReference>
<reference evidence="6" key="3">
    <citation type="submission" date="2025-09" db="UniProtKB">
        <authorList>
            <consortium name="Ensembl"/>
        </authorList>
    </citation>
    <scope>IDENTIFICATION</scope>
</reference>
<dbReference type="PANTHER" id="PTHR23140:SF3">
    <property type="entry name" value="SR-RELATED AND CTD-ASSOCIATED FACTOR 4"/>
    <property type="match status" value="1"/>
</dbReference>
<feature type="compositionally biased region" description="Pro residues" evidence="3">
    <location>
        <begin position="799"/>
        <end position="810"/>
    </location>
</feature>
<dbReference type="Pfam" id="PF04818">
    <property type="entry name" value="CID"/>
    <property type="match status" value="1"/>
</dbReference>
<evidence type="ECO:0000313" key="6">
    <source>
        <dbReference type="Ensembl" id="ENSPNAP00000009731.1"/>
    </source>
</evidence>
<dbReference type="Proteomes" id="UP001501920">
    <property type="component" value="Chromosome 17"/>
</dbReference>
<feature type="compositionally biased region" description="Basic and acidic residues" evidence="3">
    <location>
        <begin position="495"/>
        <end position="505"/>
    </location>
</feature>
<dbReference type="SMART" id="SM00582">
    <property type="entry name" value="RPR"/>
    <property type="match status" value="1"/>
</dbReference>
<reference evidence="6" key="2">
    <citation type="submission" date="2025-08" db="UniProtKB">
        <authorList>
            <consortium name="Ensembl"/>
        </authorList>
    </citation>
    <scope>IDENTIFICATION</scope>
</reference>
<dbReference type="Gene3D" id="1.25.40.90">
    <property type="match status" value="1"/>
</dbReference>
<dbReference type="GO" id="GO:0003723">
    <property type="term" value="F:RNA binding"/>
    <property type="evidence" value="ECO:0007669"/>
    <property type="project" value="UniProtKB-UniRule"/>
</dbReference>
<name>A0A3B4CFT3_PYGNA</name>
<dbReference type="SUPFAM" id="SSF54928">
    <property type="entry name" value="RNA-binding domain, RBD"/>
    <property type="match status" value="1"/>
</dbReference>
<dbReference type="InterPro" id="IPR006636">
    <property type="entry name" value="STI1_HS-bd"/>
</dbReference>
<feature type="domain" description="RRM" evidence="4">
    <location>
        <begin position="581"/>
        <end position="655"/>
    </location>
</feature>
<evidence type="ECO:0000259" key="4">
    <source>
        <dbReference type="PROSITE" id="PS50102"/>
    </source>
</evidence>
<dbReference type="InterPro" id="IPR008942">
    <property type="entry name" value="ENTH_VHS"/>
</dbReference>
<dbReference type="FunFam" id="1.25.40.90:FF:000004">
    <property type="entry name" value="splicing factor, arginine/serine-rich 15"/>
    <property type="match status" value="1"/>
</dbReference>
<evidence type="ECO:0000256" key="2">
    <source>
        <dbReference type="PROSITE-ProRule" id="PRU00176"/>
    </source>
</evidence>
<dbReference type="InterPro" id="IPR035979">
    <property type="entry name" value="RBD_domain_sf"/>
</dbReference>
<dbReference type="InterPro" id="IPR006569">
    <property type="entry name" value="CID_dom"/>
</dbReference>
<dbReference type="GeneID" id="108411133"/>
<keyword evidence="7" id="KW-1185">Reference proteome</keyword>
<reference evidence="6 7" key="1">
    <citation type="submission" date="2020-10" db="EMBL/GenBank/DDBJ databases">
        <title>Pygocentrus nattereri (red-bellied piranha) genome, fPygNat1, primary haplotype.</title>
        <authorList>
            <person name="Myers G."/>
            <person name="Meyer A."/>
            <person name="Karagic N."/>
            <person name="Pippel M."/>
            <person name="Winkler S."/>
            <person name="Tracey A."/>
            <person name="Wood J."/>
            <person name="Formenti G."/>
            <person name="Howe K."/>
            <person name="Fedrigo O."/>
            <person name="Jarvis E.D."/>
        </authorList>
    </citation>
    <scope>NUCLEOTIDE SEQUENCE [LARGE SCALE GENOMIC DNA]</scope>
</reference>
<dbReference type="InterPro" id="IPR012677">
    <property type="entry name" value="Nucleotide-bd_a/b_plait_sf"/>
</dbReference>
<sequence>MDAVQAFNAEMVSMMDMKPPISRAKMMSITKAGIKAIKLYKHVVQIIEKFIKRCGPQLKVPGLYVVDSIIRQSRHQFGEDKDVFGPRFLKNISETFHSLYQCPPDDKVKILRVLNLWQKNSVFGMDVIQPLLDMAAVSLLPVLENGRTLGGSPAVEISAQLPSASIPVSVDRPISTGVLPEPHISANFPQLQNPAALPQLQNPVALPQLQNPVALPQLQNPAALPQLRNPAALPQLQNPAALPQLQNPAALPQLQNPAALPQLRNPAALPQLQNPAALPQLQNPAALPQLQNPAALPQLRNPAALPQLRNPAALPQLQNPAALPQLQNPAALPQLQNPAVLTAIAQFLQSSQSLDLQQVLQTLQQSSVNAQPADQSAASSQPKSTIAKVLLDRFDYDEEPDVEEPKQEETTPAVNLVDLQQALQAHLFGQLSTQLLPNVQAAMQAVGSQSIPGSTQAAGQPGPDFQLSGPSETPQNESHGHISTQPQDVPMESSQSRRDDRDGRYNRRSRSRSPQRCSSSRSRRSLSGSRSHRSRFRRSRSRSRERWRGSPRSRTEDRKERERKHKGLPPIRREMLSVCTTTLWIGQLDKKTQQQDISSLMEEFGQIESINMIPPRGCAYIVMVHRQDASTALNKLSRGSARINHKPFKIAWALNKGVSSRFKKYWDVELGVTYVPWSKLKPAEIPALREGGMLDQDTFNPEWASVLEDLLKAVEDRGNPEGEPSDGAAVALAGPQVLAVSVDLARSPAAITPAIISPPHTHTADKLEAPSAEPSEGPVSQMDSPEDPVTSSLPVGTLPEPPQHPPGPLPPFIHPFPNNVRPNMPPGNMPRPNMPRPNMPHPNALHPNMPPAHMPQSTLPQGPMFRERPPGPMGPRGPRGPQGRFRMPLPGPHEDFSPPGPMEGDHWNRAPHRNDWRHSGPNRGPEWFEEGPPPFRRGGWVRGGPRGRGHFAN</sequence>
<dbReference type="AlphaFoldDB" id="A0A3B4CFT3"/>
<organism evidence="6 7">
    <name type="scientific">Pygocentrus nattereri</name>
    <name type="common">Red-bellied piranha</name>
    <dbReference type="NCBI Taxonomy" id="42514"/>
    <lineage>
        <taxon>Eukaryota</taxon>
        <taxon>Metazoa</taxon>
        <taxon>Chordata</taxon>
        <taxon>Craniata</taxon>
        <taxon>Vertebrata</taxon>
        <taxon>Euteleostomi</taxon>
        <taxon>Actinopterygii</taxon>
        <taxon>Neopterygii</taxon>
        <taxon>Teleostei</taxon>
        <taxon>Ostariophysi</taxon>
        <taxon>Characiformes</taxon>
        <taxon>Characoidei</taxon>
        <taxon>Pygocentrus</taxon>
    </lineage>
</organism>
<keyword evidence="1 2" id="KW-0694">RNA-binding</keyword>
<dbReference type="Pfam" id="PF00076">
    <property type="entry name" value="RRM_1"/>
    <property type="match status" value="1"/>
</dbReference>
<dbReference type="PROSITE" id="PS50102">
    <property type="entry name" value="RRM"/>
    <property type="match status" value="1"/>
</dbReference>
<dbReference type="RefSeq" id="XP_017538025.1">
    <property type="nucleotide sequence ID" value="XM_017682536.2"/>
</dbReference>
<dbReference type="GO" id="GO:0005634">
    <property type="term" value="C:nucleus"/>
    <property type="evidence" value="ECO:0007669"/>
    <property type="project" value="TreeGrafter"/>
</dbReference>
<dbReference type="PROSITE" id="PS51391">
    <property type="entry name" value="CID"/>
    <property type="match status" value="1"/>
</dbReference>
<dbReference type="OMA" id="WDNNAMV"/>
<dbReference type="SMART" id="SM00727">
    <property type="entry name" value="STI1"/>
    <property type="match status" value="4"/>
</dbReference>
<dbReference type="Ensembl" id="ENSPNAT00000016268.2">
    <property type="protein sequence ID" value="ENSPNAP00000009731.1"/>
    <property type="gene ID" value="ENSPNAG00000015199.2"/>
</dbReference>
<dbReference type="OrthoDB" id="79367at2759"/>
<protein>
    <recommendedName>
        <fullName evidence="8">SR-related CTD-associated factor 4b</fullName>
    </recommendedName>
</protein>
<feature type="region of interest" description="Disordered" evidence="3">
    <location>
        <begin position="753"/>
        <end position="810"/>
    </location>
</feature>
<dbReference type="GeneTree" id="ENSGT00530000063946"/>
<feature type="compositionally biased region" description="Basic and acidic residues" evidence="3">
    <location>
        <begin position="542"/>
        <end position="560"/>
    </location>
</feature>
<evidence type="ECO:0000313" key="7">
    <source>
        <dbReference type="Proteomes" id="UP001501920"/>
    </source>
</evidence>
<feature type="compositionally biased region" description="Basic residues" evidence="3">
    <location>
        <begin position="530"/>
        <end position="541"/>
    </location>
</feature>
<dbReference type="SMART" id="SM00360">
    <property type="entry name" value="RRM"/>
    <property type="match status" value="1"/>
</dbReference>
<evidence type="ECO:0000259" key="5">
    <source>
        <dbReference type="PROSITE" id="PS51391"/>
    </source>
</evidence>
<feature type="region of interest" description="Disordered" evidence="3">
    <location>
        <begin position="450"/>
        <end position="570"/>
    </location>
</feature>
<evidence type="ECO:0000256" key="1">
    <source>
        <dbReference type="ARBA" id="ARBA00022884"/>
    </source>
</evidence>
<dbReference type="InterPro" id="IPR051485">
    <property type="entry name" value="SR-CTD_assoc_factor"/>
</dbReference>
<proteinExistence type="predicted"/>